<evidence type="ECO:0000313" key="1">
    <source>
        <dbReference type="EMBL" id="AWK90337.1"/>
    </source>
</evidence>
<dbReference type="Proteomes" id="UP000245629">
    <property type="component" value="Plasmid unnamed5"/>
</dbReference>
<protein>
    <submittedName>
        <fullName evidence="1">Uncharacterized protein</fullName>
    </submittedName>
</protein>
<dbReference type="EMBL" id="CP029360">
    <property type="protein sequence ID" value="AWK90337.1"/>
    <property type="molecule type" value="Genomic_DNA"/>
</dbReference>
<keyword evidence="2" id="KW-1185">Reference proteome</keyword>
<geneLocation type="plasmid" evidence="1 2">
    <name>unnamed5</name>
</geneLocation>
<dbReference type="KEGG" id="azz:DEW08_30440"/>
<keyword evidence="1" id="KW-0614">Plasmid</keyword>
<name>A0A2S2D1M3_9PROT</name>
<sequence length="124" mass="14215">MWWGPDISGLTPLYADTAIETLRRCGITRLRAFCVAPGCTHWEWLRVEELLRRLHPGTMLVQLARRCVCRICGAHGCHVEIADPPRAGTDGYREWLETEVRKAEALLAWAYSDENRFRLGRPVP</sequence>
<dbReference type="OrthoDB" id="7307553at2"/>
<evidence type="ECO:0000313" key="2">
    <source>
        <dbReference type="Proteomes" id="UP000245629"/>
    </source>
</evidence>
<gene>
    <name evidence="1" type="ORF">DEW08_30440</name>
</gene>
<accession>A0A2S2D1M3</accession>
<organism evidence="1 2">
    <name type="scientific">Azospirillum thermophilum</name>
    <dbReference type="NCBI Taxonomy" id="2202148"/>
    <lineage>
        <taxon>Bacteria</taxon>
        <taxon>Pseudomonadati</taxon>
        <taxon>Pseudomonadota</taxon>
        <taxon>Alphaproteobacteria</taxon>
        <taxon>Rhodospirillales</taxon>
        <taxon>Azospirillaceae</taxon>
        <taxon>Azospirillum</taxon>
    </lineage>
</organism>
<dbReference type="RefSeq" id="WP_109334553.1">
    <property type="nucleotide sequence ID" value="NZ_CP029360.1"/>
</dbReference>
<dbReference type="AlphaFoldDB" id="A0A2S2D1M3"/>
<proteinExistence type="predicted"/>
<reference evidence="2" key="1">
    <citation type="submission" date="2018-05" db="EMBL/GenBank/DDBJ databases">
        <title>Azospirillum thermophila sp. nov., a novel isolated from hot spring.</title>
        <authorList>
            <person name="Zhao Z."/>
        </authorList>
    </citation>
    <scope>NUCLEOTIDE SEQUENCE [LARGE SCALE GENOMIC DNA]</scope>
    <source>
        <strain evidence="2">CFH 70021</strain>
        <plasmid evidence="2">unnamed5</plasmid>
    </source>
</reference>